<feature type="domain" description="Fibronectin type-III" evidence="5">
    <location>
        <begin position="78"/>
        <end position="192"/>
    </location>
</feature>
<dbReference type="Proteomes" id="UP000515135">
    <property type="component" value="Unplaced"/>
</dbReference>
<dbReference type="GO" id="GO:0005886">
    <property type="term" value="C:plasma membrane"/>
    <property type="evidence" value="ECO:0007669"/>
    <property type="project" value="UniProtKB-SubCell"/>
</dbReference>
<gene>
    <name evidence="7" type="primary">LOC109464960</name>
</gene>
<evidence type="ECO:0000256" key="3">
    <source>
        <dbReference type="SAM" id="MobiDB-lite"/>
    </source>
</evidence>
<dbReference type="AlphaFoldDB" id="A0A6P4XZR6"/>
<keyword evidence="2" id="KW-1003">Cell membrane</keyword>
<evidence type="ECO:0000256" key="4">
    <source>
        <dbReference type="SAM" id="SignalP"/>
    </source>
</evidence>
<sequence>MLVLLLLVQYPAWVQARDSRHDSRQEFCQATCSRPDADRICGLGLAGNCTDVCLGYPSSGDCTAWPFDMLPEYESVPGPRNLQVTPAAGSSGGRDAVNITWQPSGDAIRCLKGFTVHVVEMSSASSSICHQVILGFNITLKHEDNQGQFSHVVRGLSPDTSYGITVRSLPSRRPSHGDDDSVLIHKYRTRPCESIPGCKTRPSPSRWHPPQPVVTSVGRSVVIRARTARQFNIRSYSLYLGRPTGSEPYPDIIGVTQKHLSLKESSKKYFQHTFHDIPPGQYTLQYSVDARDPFRSYPVHFTVTDWVPDDVIVHQTARNVTVEFEGPTRKYNLSTCDVTLTRKSYPERSWTRRVVLEANVLVVFANMKPDIYVAKVSSPFPEAFPVKEKMIEVTDWIPRKQDIQVKIKTVNVRVGRGRSGGRSKGRSSKGRSSSGFHGHASHPGGKSSKRRRQETRVRVTFPRPEPRQQYDYSGGFYLFHGKDPSSLERQAVPRPVGENWTNVTVVLKDVPGGIMFFQVSAPYEDAQRSELVLQRVRRPPGSRHRGKNGRRRDRDRDRRRRRKQQHNRSQARLASRNQLEE</sequence>
<evidence type="ECO:0000256" key="1">
    <source>
        <dbReference type="ARBA" id="ARBA00004251"/>
    </source>
</evidence>
<dbReference type="OrthoDB" id="10051751at2759"/>
<dbReference type="Gene3D" id="2.60.40.2160">
    <property type="entry name" value="Interleukin-17 receptor A/B, fibronectin-III-like domain 1"/>
    <property type="match status" value="1"/>
</dbReference>
<evidence type="ECO:0000256" key="2">
    <source>
        <dbReference type="ARBA" id="ARBA00022475"/>
    </source>
</evidence>
<feature type="chain" id="PRO_5027946494" evidence="4">
    <location>
        <begin position="17"/>
        <end position="581"/>
    </location>
</feature>
<comment type="subcellular location">
    <subcellularLocation>
        <location evidence="1">Cell membrane</location>
        <topology evidence="1">Single-pass type I membrane protein</topology>
    </subcellularLocation>
</comment>
<dbReference type="RefSeq" id="XP_019617638.1">
    <property type="nucleotide sequence ID" value="XM_019762079.1"/>
</dbReference>
<reference evidence="7" key="1">
    <citation type="submission" date="2025-08" db="UniProtKB">
        <authorList>
            <consortium name="RefSeq"/>
        </authorList>
    </citation>
    <scope>IDENTIFICATION</scope>
    <source>
        <tissue evidence="7">Gonad</tissue>
    </source>
</reference>
<feature type="compositionally biased region" description="Polar residues" evidence="3">
    <location>
        <begin position="570"/>
        <end position="581"/>
    </location>
</feature>
<keyword evidence="6" id="KW-1185">Reference proteome</keyword>
<feature type="compositionally biased region" description="Basic residues" evidence="3">
    <location>
        <begin position="535"/>
        <end position="566"/>
    </location>
</feature>
<feature type="compositionally biased region" description="Basic residues" evidence="3">
    <location>
        <begin position="415"/>
        <end position="429"/>
    </location>
</feature>
<dbReference type="CDD" id="cd00063">
    <property type="entry name" value="FN3"/>
    <property type="match status" value="1"/>
</dbReference>
<keyword evidence="4" id="KW-0732">Signal</keyword>
<dbReference type="InterPro" id="IPR038683">
    <property type="entry name" value="IL17RA/B_FnIII-like_1_sf"/>
</dbReference>
<dbReference type="PROSITE" id="PS50853">
    <property type="entry name" value="FN3"/>
    <property type="match status" value="1"/>
</dbReference>
<keyword evidence="2" id="KW-0472">Membrane</keyword>
<dbReference type="Pfam" id="PF00041">
    <property type="entry name" value="fn3"/>
    <property type="match status" value="1"/>
</dbReference>
<proteinExistence type="predicted"/>
<evidence type="ECO:0000313" key="6">
    <source>
        <dbReference type="Proteomes" id="UP000515135"/>
    </source>
</evidence>
<feature type="region of interest" description="Disordered" evidence="3">
    <location>
        <begin position="413"/>
        <end position="469"/>
    </location>
</feature>
<evidence type="ECO:0000313" key="7">
    <source>
        <dbReference type="RefSeq" id="XP_019617638.1"/>
    </source>
</evidence>
<organism evidence="6 7">
    <name type="scientific">Branchiostoma belcheri</name>
    <name type="common">Amphioxus</name>
    <dbReference type="NCBI Taxonomy" id="7741"/>
    <lineage>
        <taxon>Eukaryota</taxon>
        <taxon>Metazoa</taxon>
        <taxon>Chordata</taxon>
        <taxon>Cephalochordata</taxon>
        <taxon>Leptocardii</taxon>
        <taxon>Amphioxiformes</taxon>
        <taxon>Branchiostomatidae</taxon>
        <taxon>Branchiostoma</taxon>
    </lineage>
</organism>
<dbReference type="SUPFAM" id="SSF49265">
    <property type="entry name" value="Fibronectin type III"/>
    <property type="match status" value="1"/>
</dbReference>
<dbReference type="InterPro" id="IPR036116">
    <property type="entry name" value="FN3_sf"/>
</dbReference>
<name>A0A6P4XZR6_BRABE</name>
<accession>A0A6P4XZR6</accession>
<feature type="signal peptide" evidence="4">
    <location>
        <begin position="1"/>
        <end position="16"/>
    </location>
</feature>
<feature type="region of interest" description="Disordered" evidence="3">
    <location>
        <begin position="534"/>
        <end position="581"/>
    </location>
</feature>
<dbReference type="KEGG" id="bbel:109464960"/>
<protein>
    <submittedName>
        <fullName evidence="7">Uncharacterized protein LOC109464960</fullName>
    </submittedName>
</protein>
<evidence type="ECO:0000259" key="5">
    <source>
        <dbReference type="PROSITE" id="PS50853"/>
    </source>
</evidence>
<dbReference type="GeneID" id="109464960"/>
<dbReference type="InterPro" id="IPR003961">
    <property type="entry name" value="FN3_dom"/>
</dbReference>